<dbReference type="InterPro" id="IPR015424">
    <property type="entry name" value="PyrdxlP-dep_Trfase"/>
</dbReference>
<dbReference type="Gene3D" id="3.90.1150.10">
    <property type="entry name" value="Aspartate Aminotransferase, domain 1"/>
    <property type="match status" value="1"/>
</dbReference>
<dbReference type="SUPFAM" id="SSF53383">
    <property type="entry name" value="PLP-dependent transferases"/>
    <property type="match status" value="1"/>
</dbReference>
<proteinExistence type="inferred from homology"/>
<dbReference type="PANTHER" id="PTHR46383:SF1">
    <property type="entry name" value="ASPARTATE AMINOTRANSFERASE"/>
    <property type="match status" value="1"/>
</dbReference>
<reference evidence="7 8" key="1">
    <citation type="journal article" date="2016" name="Nat. Commun.">
        <title>Thousands of microbial genomes shed light on interconnected biogeochemical processes in an aquifer system.</title>
        <authorList>
            <person name="Anantharaman K."/>
            <person name="Brown C.T."/>
            <person name="Hug L.A."/>
            <person name="Sharon I."/>
            <person name="Castelle C.J."/>
            <person name="Probst A.J."/>
            <person name="Thomas B.C."/>
            <person name="Singh A."/>
            <person name="Wilkins M.J."/>
            <person name="Karaoz U."/>
            <person name="Brodie E.L."/>
            <person name="Williams K.H."/>
            <person name="Hubbard S.S."/>
            <person name="Banfield J.F."/>
        </authorList>
    </citation>
    <scope>NUCLEOTIDE SEQUENCE [LARGE SCALE GENOMIC DNA]</scope>
</reference>
<keyword evidence="4" id="KW-0808">Transferase</keyword>
<evidence type="ECO:0000256" key="1">
    <source>
        <dbReference type="ARBA" id="ARBA00001933"/>
    </source>
</evidence>
<protein>
    <recommendedName>
        <fullName evidence="6">Aminotransferase class I/classII large domain-containing protein</fullName>
    </recommendedName>
</protein>
<dbReference type="InterPro" id="IPR004839">
    <property type="entry name" value="Aminotransferase_I/II_large"/>
</dbReference>
<gene>
    <name evidence="7" type="ORF">A2557_07205</name>
</gene>
<dbReference type="AlphaFoldDB" id="A0A1F6H2Z5"/>
<name>A0A1F6H2Z5_9PROT</name>
<evidence type="ECO:0000256" key="5">
    <source>
        <dbReference type="ARBA" id="ARBA00022898"/>
    </source>
</evidence>
<comment type="similarity">
    <text evidence="2">Belongs to the class-I pyridoxal-phosphate-dependent aminotransferase family.</text>
</comment>
<evidence type="ECO:0000313" key="7">
    <source>
        <dbReference type="EMBL" id="OGH04767.1"/>
    </source>
</evidence>
<dbReference type="InterPro" id="IPR015421">
    <property type="entry name" value="PyrdxlP-dep_Trfase_major"/>
</dbReference>
<dbReference type="Pfam" id="PF00155">
    <property type="entry name" value="Aminotran_1_2"/>
    <property type="match status" value="1"/>
</dbReference>
<dbReference type="GO" id="GO:0006520">
    <property type="term" value="P:amino acid metabolic process"/>
    <property type="evidence" value="ECO:0007669"/>
    <property type="project" value="InterPro"/>
</dbReference>
<evidence type="ECO:0000313" key="8">
    <source>
        <dbReference type="Proteomes" id="UP000177583"/>
    </source>
</evidence>
<evidence type="ECO:0000256" key="2">
    <source>
        <dbReference type="ARBA" id="ARBA00007441"/>
    </source>
</evidence>
<evidence type="ECO:0000256" key="4">
    <source>
        <dbReference type="ARBA" id="ARBA00022679"/>
    </source>
</evidence>
<dbReference type="GO" id="GO:0030170">
    <property type="term" value="F:pyridoxal phosphate binding"/>
    <property type="evidence" value="ECO:0007669"/>
    <property type="project" value="InterPro"/>
</dbReference>
<evidence type="ECO:0000259" key="6">
    <source>
        <dbReference type="Pfam" id="PF00155"/>
    </source>
</evidence>
<dbReference type="EMBL" id="MFNF01000001">
    <property type="protein sequence ID" value="OGH04767.1"/>
    <property type="molecule type" value="Genomic_DNA"/>
</dbReference>
<comment type="cofactor">
    <cofactor evidence="1">
        <name>pyridoxal 5'-phosphate</name>
        <dbReference type="ChEBI" id="CHEBI:597326"/>
    </cofactor>
</comment>
<evidence type="ECO:0000256" key="3">
    <source>
        <dbReference type="ARBA" id="ARBA00022576"/>
    </source>
</evidence>
<feature type="domain" description="Aminotransferase class I/classII large" evidence="6">
    <location>
        <begin position="83"/>
        <end position="420"/>
    </location>
</feature>
<comment type="caution">
    <text evidence="7">The sequence shown here is derived from an EMBL/GenBank/DDBJ whole genome shotgun (WGS) entry which is preliminary data.</text>
</comment>
<sequence length="434" mass="47971">MNPLATELNQQIEKAAPAVSGLLSDLGQRIYFPKGILFQSAQAKEKAHKFNATIGTAIENNGPMHLKVTERYFNLPPAEVYPYAPPAGRPKLREAWREKMRKQNPSLGKKPVSLPVVTSAITHGLSVVGQMFLNPGDVIISPDKLWGNYRLTFETVLGAKIATFGMFNDKGGMDVGAFKKLVTAEGKRAGKVAVILNFPNNPTGYTPTQKEADQLGKVLIEEAKKGTKVLSIHDDSYFGLFYEDSTKESLFGQLSDAHPNLLAVKLDGATKEYYAWGFRTGFITFGHPAGEALYGALEKKVMGTIRAMISNCNHASQSVVEHILADAELAADWERTFEVMKGRALKVKEILDRPAYQKVLAYYPFNSGYFMCLKLDGVDAEALRVHLLEKYGVGTISVNATDLRVAFSSIEENQLEELFELIKKGFLELKKEAK</sequence>
<keyword evidence="5" id="KW-0663">Pyridoxal phosphate</keyword>
<keyword evidence="3" id="KW-0032">Aminotransferase</keyword>
<dbReference type="GO" id="GO:0008483">
    <property type="term" value="F:transaminase activity"/>
    <property type="evidence" value="ECO:0007669"/>
    <property type="project" value="UniProtKB-KW"/>
</dbReference>
<dbReference type="CDD" id="cd00609">
    <property type="entry name" value="AAT_like"/>
    <property type="match status" value="1"/>
</dbReference>
<organism evidence="7 8">
    <name type="scientific">Candidatus Lambdaproteobacteria bacterium RIFOXYD2_FULL_56_26</name>
    <dbReference type="NCBI Taxonomy" id="1817773"/>
    <lineage>
        <taxon>Bacteria</taxon>
        <taxon>Pseudomonadati</taxon>
        <taxon>Pseudomonadota</taxon>
        <taxon>Candidatus Lambdaproteobacteria</taxon>
    </lineage>
</organism>
<dbReference type="PANTHER" id="PTHR46383">
    <property type="entry name" value="ASPARTATE AMINOTRANSFERASE"/>
    <property type="match status" value="1"/>
</dbReference>
<dbReference type="InterPro" id="IPR015422">
    <property type="entry name" value="PyrdxlP-dep_Trfase_small"/>
</dbReference>
<dbReference type="Gene3D" id="3.40.640.10">
    <property type="entry name" value="Type I PLP-dependent aspartate aminotransferase-like (Major domain)"/>
    <property type="match status" value="1"/>
</dbReference>
<dbReference type="Proteomes" id="UP000177583">
    <property type="component" value="Unassembled WGS sequence"/>
</dbReference>
<dbReference type="InterPro" id="IPR050596">
    <property type="entry name" value="AspAT/PAT-like"/>
</dbReference>
<dbReference type="NCBIfam" id="NF006388">
    <property type="entry name" value="PRK08637.1"/>
    <property type="match status" value="1"/>
</dbReference>
<accession>A0A1F6H2Z5</accession>